<dbReference type="PROSITE" id="PS50088">
    <property type="entry name" value="ANK_REPEAT"/>
    <property type="match status" value="1"/>
</dbReference>
<dbReference type="HOGENOM" id="CLU_000134_20_1_1"/>
<accession>A0A066VYN5</accession>
<evidence type="ECO:0000313" key="7">
    <source>
        <dbReference type="Proteomes" id="UP000027361"/>
    </source>
</evidence>
<feature type="compositionally biased region" description="Acidic residues" evidence="5">
    <location>
        <begin position="234"/>
        <end position="243"/>
    </location>
</feature>
<comment type="caution">
    <text evidence="6">The sequence shown here is derived from an EMBL/GenBank/DDBJ whole genome shotgun (WGS) entry which is preliminary data.</text>
</comment>
<gene>
    <name evidence="6" type="ORF">K437DRAFT_274829</name>
</gene>
<dbReference type="PROSITE" id="PS50297">
    <property type="entry name" value="ANK_REP_REGION"/>
    <property type="match status" value="1"/>
</dbReference>
<evidence type="ECO:0000256" key="4">
    <source>
        <dbReference type="SAM" id="Coils"/>
    </source>
</evidence>
<dbReference type="AlphaFoldDB" id="A0A066VYN5"/>
<dbReference type="EMBL" id="JMSN01000059">
    <property type="protein sequence ID" value="KDN43665.1"/>
    <property type="molecule type" value="Genomic_DNA"/>
</dbReference>
<dbReference type="Gene3D" id="1.25.40.20">
    <property type="entry name" value="Ankyrin repeat-containing domain"/>
    <property type="match status" value="1"/>
</dbReference>
<dbReference type="SMART" id="SM00248">
    <property type="entry name" value="ANK"/>
    <property type="match status" value="2"/>
</dbReference>
<evidence type="ECO:0000256" key="2">
    <source>
        <dbReference type="ARBA" id="ARBA00023043"/>
    </source>
</evidence>
<feature type="region of interest" description="Disordered" evidence="5">
    <location>
        <begin position="216"/>
        <end position="259"/>
    </location>
</feature>
<evidence type="ECO:0000256" key="1">
    <source>
        <dbReference type="ARBA" id="ARBA00022737"/>
    </source>
</evidence>
<dbReference type="Pfam" id="PF12796">
    <property type="entry name" value="Ank_2"/>
    <property type="match status" value="1"/>
</dbReference>
<evidence type="ECO:0000256" key="3">
    <source>
        <dbReference type="PROSITE-ProRule" id="PRU00023"/>
    </source>
</evidence>
<dbReference type="SUPFAM" id="SSF48403">
    <property type="entry name" value="Ankyrin repeat"/>
    <property type="match status" value="1"/>
</dbReference>
<keyword evidence="1" id="KW-0677">Repeat</keyword>
<dbReference type="RefSeq" id="XP_013242441.1">
    <property type="nucleotide sequence ID" value="XM_013386987.1"/>
</dbReference>
<dbReference type="OrthoDB" id="10057496at2759"/>
<protein>
    <submittedName>
        <fullName evidence="6">Ankyrin</fullName>
    </submittedName>
</protein>
<dbReference type="InParanoid" id="A0A066VYN5"/>
<feature type="repeat" description="ANK" evidence="3">
    <location>
        <begin position="100"/>
        <end position="122"/>
    </location>
</feature>
<feature type="compositionally biased region" description="Low complexity" evidence="5">
    <location>
        <begin position="140"/>
        <end position="167"/>
    </location>
</feature>
<name>A0A066VYN5_TILAU</name>
<keyword evidence="2 3" id="KW-0040">ANK repeat</keyword>
<dbReference type="InterPro" id="IPR036770">
    <property type="entry name" value="Ankyrin_rpt-contain_sf"/>
</dbReference>
<evidence type="ECO:0000313" key="6">
    <source>
        <dbReference type="EMBL" id="KDN43665.1"/>
    </source>
</evidence>
<organism evidence="6 7">
    <name type="scientific">Tilletiaria anomala (strain ATCC 24038 / CBS 436.72 / UBC 951)</name>
    <dbReference type="NCBI Taxonomy" id="1037660"/>
    <lineage>
        <taxon>Eukaryota</taxon>
        <taxon>Fungi</taxon>
        <taxon>Dikarya</taxon>
        <taxon>Basidiomycota</taxon>
        <taxon>Ustilaginomycotina</taxon>
        <taxon>Exobasidiomycetes</taxon>
        <taxon>Georgefischeriales</taxon>
        <taxon>Tilletiariaceae</taxon>
        <taxon>Tilletiaria</taxon>
    </lineage>
</organism>
<feature type="compositionally biased region" description="Polar residues" evidence="5">
    <location>
        <begin position="247"/>
        <end position="259"/>
    </location>
</feature>
<keyword evidence="7" id="KW-1185">Reference proteome</keyword>
<dbReference type="PANTHER" id="PTHR24201">
    <property type="entry name" value="ANK_REP_REGION DOMAIN-CONTAINING PROTEIN"/>
    <property type="match status" value="1"/>
</dbReference>
<dbReference type="OMA" id="ERMIDGP"/>
<evidence type="ECO:0000256" key="5">
    <source>
        <dbReference type="SAM" id="MobiDB-lite"/>
    </source>
</evidence>
<dbReference type="PANTHER" id="PTHR24201:SF16">
    <property type="entry name" value="ANKYRIN-1-LIKE-RELATED"/>
    <property type="match status" value="1"/>
</dbReference>
<feature type="compositionally biased region" description="Basic and acidic residues" evidence="5">
    <location>
        <begin position="224"/>
        <end position="233"/>
    </location>
</feature>
<dbReference type="Proteomes" id="UP000027361">
    <property type="component" value="Unassembled WGS sequence"/>
</dbReference>
<feature type="region of interest" description="Disordered" evidence="5">
    <location>
        <begin position="140"/>
        <end position="197"/>
    </location>
</feature>
<sequence>MATENVVAGVKLAEEEIDDILFFARAGQLEELQETFDELCKKHSSAERSVDELKENIIKATRNETGNTALHYCCANGHKGVADYLIPSSSLSTLLAQNEAGNTPLHWAALNGHVEVVQSLVDAIEKAELSQDAAKLSVSEEQPGAAFQAPAEAVPTAAAQQEQASHAASHDPEDPPPPPPAWDIRNKAGRGPMSEAQLNSQEKVVQFLLERMVVGSNQNGGSRADGESTKEVAPDEDVGEEPAEATATVNGSTENATSS</sequence>
<keyword evidence="4" id="KW-0175">Coiled coil</keyword>
<dbReference type="GO" id="GO:0005634">
    <property type="term" value="C:nucleus"/>
    <property type="evidence" value="ECO:0007669"/>
    <property type="project" value="TreeGrafter"/>
</dbReference>
<proteinExistence type="predicted"/>
<dbReference type="GeneID" id="25266578"/>
<dbReference type="STRING" id="1037660.A0A066VYN5"/>
<feature type="coiled-coil region" evidence="4">
    <location>
        <begin position="29"/>
        <end position="63"/>
    </location>
</feature>
<dbReference type="InterPro" id="IPR050776">
    <property type="entry name" value="Ank_Repeat/CDKN_Inhibitor"/>
</dbReference>
<reference evidence="6 7" key="1">
    <citation type="submission" date="2014-05" db="EMBL/GenBank/DDBJ databases">
        <title>Draft genome sequence of a rare smut relative, Tilletiaria anomala UBC 951.</title>
        <authorList>
            <consortium name="DOE Joint Genome Institute"/>
            <person name="Toome M."/>
            <person name="Kuo A."/>
            <person name="Henrissat B."/>
            <person name="Lipzen A."/>
            <person name="Tritt A."/>
            <person name="Yoshinaga Y."/>
            <person name="Zane M."/>
            <person name="Barry K."/>
            <person name="Grigoriev I.V."/>
            <person name="Spatafora J.W."/>
            <person name="Aimea M.C."/>
        </authorList>
    </citation>
    <scope>NUCLEOTIDE SEQUENCE [LARGE SCALE GENOMIC DNA]</scope>
    <source>
        <strain evidence="6 7">UBC 951</strain>
    </source>
</reference>
<dbReference type="InterPro" id="IPR002110">
    <property type="entry name" value="Ankyrin_rpt"/>
</dbReference>